<organism evidence="2 3">
    <name type="scientific">Penaeus vannamei</name>
    <name type="common">Whiteleg shrimp</name>
    <name type="synonym">Litopenaeus vannamei</name>
    <dbReference type="NCBI Taxonomy" id="6689"/>
    <lineage>
        <taxon>Eukaryota</taxon>
        <taxon>Metazoa</taxon>
        <taxon>Ecdysozoa</taxon>
        <taxon>Arthropoda</taxon>
        <taxon>Crustacea</taxon>
        <taxon>Multicrustacea</taxon>
        <taxon>Malacostraca</taxon>
        <taxon>Eumalacostraca</taxon>
        <taxon>Eucarida</taxon>
        <taxon>Decapoda</taxon>
        <taxon>Dendrobranchiata</taxon>
        <taxon>Penaeoidea</taxon>
        <taxon>Penaeidae</taxon>
        <taxon>Penaeus</taxon>
    </lineage>
</organism>
<evidence type="ECO:0000256" key="1">
    <source>
        <dbReference type="SAM" id="MobiDB-lite"/>
    </source>
</evidence>
<keyword evidence="3" id="KW-1185">Reference proteome</keyword>
<feature type="compositionally biased region" description="Basic and acidic residues" evidence="1">
    <location>
        <begin position="103"/>
        <end position="112"/>
    </location>
</feature>
<dbReference type="InterPro" id="IPR029034">
    <property type="entry name" value="Cystine-knot_cytokine"/>
</dbReference>
<reference evidence="2 3" key="2">
    <citation type="submission" date="2019-01" db="EMBL/GenBank/DDBJ databases">
        <title>The decoding of complex shrimp genome reveals the adaptation for benthos swimmer, frequently molting mechanism and breeding impact on genome.</title>
        <authorList>
            <person name="Sun Y."/>
            <person name="Gao Y."/>
            <person name="Yu Y."/>
        </authorList>
    </citation>
    <scope>NUCLEOTIDE SEQUENCE [LARGE SCALE GENOMIC DNA]</scope>
    <source>
        <tissue evidence="2">Muscle</tissue>
    </source>
</reference>
<dbReference type="AlphaFoldDB" id="A0A3R7Q176"/>
<dbReference type="Proteomes" id="UP000283509">
    <property type="component" value="Unassembled WGS sequence"/>
</dbReference>
<dbReference type="SMR" id="A0A3R7Q176"/>
<comment type="caution">
    <text evidence="2">The sequence shown here is derived from an EMBL/GenBank/DDBJ whole genome shotgun (WGS) entry which is preliminary data.</text>
</comment>
<feature type="region of interest" description="Disordered" evidence="1">
    <location>
        <begin position="103"/>
        <end position="122"/>
    </location>
</feature>
<feature type="region of interest" description="Disordered" evidence="1">
    <location>
        <begin position="28"/>
        <end position="53"/>
    </location>
</feature>
<dbReference type="SUPFAM" id="SSF57501">
    <property type="entry name" value="Cystine-knot cytokines"/>
    <property type="match status" value="1"/>
</dbReference>
<dbReference type="PROSITE" id="PS50270">
    <property type="entry name" value="NGF_2"/>
    <property type="match status" value="1"/>
</dbReference>
<sequence>MYIYIPGRAHPWRKPVQDIRYQTRYGNIENGQETRQHGKVSSIHKHHRTQGQPADVEALLKETLMELLEDAAERRLPPPLETNELEDIGIDAEQAALYSARHADIEDRPRDHSRQRHPSTSYQIHHEEVCKTVKTWKLINETVDVDGNKVVIVNPIEPKQYVYSYECVSPCTACKGVMGQSMCKMRYSYVKMYHRKCSNNSMRDDGAEWGFVQVPSHCACELIPDNTNDKEYWLCQHPAFLRETAGPHAASFIPTWPSEKARLPYIVLQDLGASHSCPTHLCRSPRSPCTALHDLQVDRGRPPGAPRPLCVDPRGAVASKSLFIKTLATRW</sequence>
<dbReference type="Gene3D" id="2.10.90.10">
    <property type="entry name" value="Cystine-knot cytokines"/>
    <property type="match status" value="1"/>
</dbReference>
<dbReference type="EMBL" id="QCYY01000700">
    <property type="protein sequence ID" value="ROT83320.1"/>
    <property type="molecule type" value="Genomic_DNA"/>
</dbReference>
<proteinExistence type="predicted"/>
<name>A0A3R7Q176_PENVA</name>
<reference evidence="2 3" key="1">
    <citation type="submission" date="2018-04" db="EMBL/GenBank/DDBJ databases">
        <authorList>
            <person name="Zhang X."/>
            <person name="Yuan J."/>
            <person name="Li F."/>
            <person name="Xiang J."/>
        </authorList>
    </citation>
    <scope>NUCLEOTIDE SEQUENCE [LARGE SCALE GENOMIC DNA]</scope>
    <source>
        <tissue evidence="2">Muscle</tissue>
    </source>
</reference>
<dbReference type="OrthoDB" id="10040891at2759"/>
<accession>A0A3R7Q176</accession>
<evidence type="ECO:0000313" key="2">
    <source>
        <dbReference type="EMBL" id="ROT83320.1"/>
    </source>
</evidence>
<gene>
    <name evidence="2" type="ORF">C7M84_023488</name>
</gene>
<protein>
    <submittedName>
        <fullName evidence="2">Uncharacterized protein</fullName>
    </submittedName>
</protein>
<evidence type="ECO:0000313" key="3">
    <source>
        <dbReference type="Proteomes" id="UP000283509"/>
    </source>
</evidence>